<evidence type="ECO:0000256" key="3">
    <source>
        <dbReference type="SAM" id="MobiDB-lite"/>
    </source>
</evidence>
<protein>
    <submittedName>
        <fullName evidence="8">EGF-like domain-containing protein</fullName>
    </submittedName>
</protein>
<dbReference type="InterPro" id="IPR051830">
    <property type="entry name" value="NOTCH_homolog"/>
</dbReference>
<feature type="region of interest" description="Disordered" evidence="3">
    <location>
        <begin position="1906"/>
        <end position="1930"/>
    </location>
</feature>
<dbReference type="SUPFAM" id="SSF49313">
    <property type="entry name" value="Cadherin-like"/>
    <property type="match status" value="1"/>
</dbReference>
<proteinExistence type="predicted"/>
<dbReference type="PROSITE" id="PS00022">
    <property type="entry name" value="EGF_1"/>
    <property type="match status" value="3"/>
</dbReference>
<dbReference type="Proteomes" id="UP000274131">
    <property type="component" value="Unassembled WGS sequence"/>
</dbReference>
<dbReference type="Gene3D" id="2.60.40.10">
    <property type="entry name" value="Immunoglobulins"/>
    <property type="match status" value="1"/>
</dbReference>
<dbReference type="CDD" id="cd00053">
    <property type="entry name" value="EGF"/>
    <property type="match status" value="1"/>
</dbReference>
<evidence type="ECO:0000313" key="8">
    <source>
        <dbReference type="WBParaSite" id="EVEC_0000305801-mRNA-1"/>
    </source>
</evidence>
<dbReference type="Gene3D" id="2.60.40.60">
    <property type="entry name" value="Cadherins"/>
    <property type="match status" value="1"/>
</dbReference>
<evidence type="ECO:0000256" key="1">
    <source>
        <dbReference type="PROSITE-ProRule" id="PRU00043"/>
    </source>
</evidence>
<dbReference type="CDD" id="cd11304">
    <property type="entry name" value="Cadherin_repeat"/>
    <property type="match status" value="1"/>
</dbReference>
<organism evidence="8">
    <name type="scientific">Enterobius vermicularis</name>
    <name type="common">Human pinworm</name>
    <dbReference type="NCBI Taxonomy" id="51028"/>
    <lineage>
        <taxon>Eukaryota</taxon>
        <taxon>Metazoa</taxon>
        <taxon>Ecdysozoa</taxon>
        <taxon>Nematoda</taxon>
        <taxon>Chromadorea</taxon>
        <taxon>Rhabditida</taxon>
        <taxon>Spirurina</taxon>
        <taxon>Oxyuridomorpha</taxon>
        <taxon>Oxyuroidea</taxon>
        <taxon>Oxyuridae</taxon>
        <taxon>Enterobius</taxon>
    </lineage>
</organism>
<dbReference type="InterPro" id="IPR015919">
    <property type="entry name" value="Cadherin-like_sf"/>
</dbReference>
<feature type="disulfide bond" evidence="2">
    <location>
        <begin position="53"/>
        <end position="62"/>
    </location>
</feature>
<name>A0A0N4UZK1_ENTVE</name>
<feature type="compositionally biased region" description="Low complexity" evidence="3">
    <location>
        <begin position="1984"/>
        <end position="2004"/>
    </location>
</feature>
<dbReference type="InterPro" id="IPR002126">
    <property type="entry name" value="Cadherin-like_dom"/>
</dbReference>
<evidence type="ECO:0000313" key="7">
    <source>
        <dbReference type="Proteomes" id="UP000274131"/>
    </source>
</evidence>
<dbReference type="PANTHER" id="PTHR24033:SF151">
    <property type="entry name" value="NOTCH 2"/>
    <property type="match status" value="1"/>
</dbReference>
<evidence type="ECO:0000259" key="4">
    <source>
        <dbReference type="PROSITE" id="PS50026"/>
    </source>
</evidence>
<dbReference type="EMBL" id="UXUI01007446">
    <property type="protein sequence ID" value="VDD87623.1"/>
    <property type="molecule type" value="Genomic_DNA"/>
</dbReference>
<keyword evidence="2" id="KW-1015">Disulfide bond</keyword>
<dbReference type="GO" id="GO:0009653">
    <property type="term" value="P:anatomical structure morphogenesis"/>
    <property type="evidence" value="ECO:0007669"/>
    <property type="project" value="UniProtKB-ARBA"/>
</dbReference>
<evidence type="ECO:0000259" key="5">
    <source>
        <dbReference type="PROSITE" id="PS50268"/>
    </source>
</evidence>
<feature type="disulfide bond" evidence="2">
    <location>
        <begin position="121"/>
        <end position="130"/>
    </location>
</feature>
<evidence type="ECO:0000313" key="6">
    <source>
        <dbReference type="EMBL" id="VDD87623.1"/>
    </source>
</evidence>
<dbReference type="InterPro" id="IPR000742">
    <property type="entry name" value="EGF"/>
</dbReference>
<evidence type="ECO:0000256" key="2">
    <source>
        <dbReference type="PROSITE-ProRule" id="PRU00076"/>
    </source>
</evidence>
<dbReference type="Gene3D" id="2.10.25.10">
    <property type="entry name" value="Laminin"/>
    <property type="match status" value="3"/>
</dbReference>
<dbReference type="Pfam" id="PF25024">
    <property type="entry name" value="EGF_TEN"/>
    <property type="match status" value="1"/>
</dbReference>
<feature type="compositionally biased region" description="Low complexity" evidence="3">
    <location>
        <begin position="1908"/>
        <end position="1930"/>
    </location>
</feature>
<keyword evidence="2" id="KW-0245">EGF-like domain</keyword>
<dbReference type="PROSITE" id="PS01186">
    <property type="entry name" value="EGF_2"/>
    <property type="match status" value="1"/>
</dbReference>
<feature type="compositionally biased region" description="Polar residues" evidence="3">
    <location>
        <begin position="1973"/>
        <end position="1983"/>
    </location>
</feature>
<dbReference type="OrthoDB" id="5790562at2759"/>
<dbReference type="SMART" id="SM00181">
    <property type="entry name" value="EGF"/>
    <property type="match status" value="7"/>
</dbReference>
<feature type="domain" description="EGF-like" evidence="4">
    <location>
        <begin position="29"/>
        <end position="63"/>
    </location>
</feature>
<dbReference type="PROSITE" id="PS50026">
    <property type="entry name" value="EGF_3"/>
    <property type="match status" value="2"/>
</dbReference>
<feature type="domain" description="Cadherin" evidence="5">
    <location>
        <begin position="1733"/>
        <end position="1841"/>
    </location>
</feature>
<dbReference type="PROSITE" id="PS50268">
    <property type="entry name" value="CADHERIN_2"/>
    <property type="match status" value="1"/>
</dbReference>
<comment type="caution">
    <text evidence="2">Lacks conserved residue(s) required for the propagation of feature annotation.</text>
</comment>
<dbReference type="GO" id="GO:0007156">
    <property type="term" value="P:homophilic cell adhesion via plasma membrane adhesion molecules"/>
    <property type="evidence" value="ECO:0007669"/>
    <property type="project" value="InterPro"/>
</dbReference>
<reference evidence="8" key="1">
    <citation type="submission" date="2016-04" db="UniProtKB">
        <authorList>
            <consortium name="WormBaseParasite"/>
        </authorList>
    </citation>
    <scope>IDENTIFICATION</scope>
</reference>
<dbReference type="GO" id="GO:0005509">
    <property type="term" value="F:calcium ion binding"/>
    <property type="evidence" value="ECO:0007669"/>
    <property type="project" value="UniProtKB-UniRule"/>
</dbReference>
<dbReference type="Pfam" id="PF00028">
    <property type="entry name" value="Cadherin"/>
    <property type="match status" value="1"/>
</dbReference>
<keyword evidence="7" id="KW-1185">Reference proteome</keyword>
<dbReference type="InterPro" id="IPR013783">
    <property type="entry name" value="Ig-like_fold"/>
</dbReference>
<gene>
    <name evidence="6" type="ORF">EVEC_LOCUS2766</name>
</gene>
<feature type="region of interest" description="Disordered" evidence="3">
    <location>
        <begin position="2104"/>
        <end position="2125"/>
    </location>
</feature>
<reference evidence="6 7" key="2">
    <citation type="submission" date="2018-10" db="EMBL/GenBank/DDBJ databases">
        <authorList>
            <consortium name="Pathogen Informatics"/>
        </authorList>
    </citation>
    <scope>NUCLEOTIDE SEQUENCE [LARGE SCALE GENOMIC DNA]</scope>
</reference>
<keyword evidence="1" id="KW-0106">Calcium</keyword>
<dbReference type="GO" id="GO:0016020">
    <property type="term" value="C:membrane"/>
    <property type="evidence" value="ECO:0007669"/>
    <property type="project" value="InterPro"/>
</dbReference>
<feature type="domain" description="EGF-like" evidence="4">
    <location>
        <begin position="97"/>
        <end position="131"/>
    </location>
</feature>
<sequence>MFDIISAFSTVTAQSTDDIVLDAGSLLIIQQNCSFVNDCSQNGYCIGSNLCACNPGFLGADCSQFSCENLNNCSTNGYCVSFNVCKCFPGWDSEDCSLPSCKQLANCSGHGLCVSFNECQCEDMFEGEDCSIPKKSCEITGCSKHGICINHQCICEDHWTDSQCSQPLCTEVNNCSSVGICVGPNLCQCYTGLSGEDCSICDSPICSQCHLRCIHGECDKMKNECLCWKGWTGYACDVCYGVDCEVFAMAFFVLPSAIGLHQTGEVVSVYGNDFPKSENGRYTCLYGSVGSEGRYVSSSLIRCTIPSQMASGRYSFHVIPYGVDSVIPFVDKKLVHVTFFNECNQSECDGSCIGALCVCPIDKDGVTCSDAKILSNGSWDITDNESLTNAIEGVPYSARLPIQDVSVVFNTKSDIPELLVSPTGLVTWQKPIGRDKPYSVSVVVEASGGDLLFNWNLTVSPTYVPKLVKAVTLGQTNKKQLQGIVAFKNQKNFGRVPVRLLIYKQNQLYEDRVVQSNDDGTVETTFFPLEQPSLYAAVASHPGVTIQSREFDWKEAVEWKDPELQVTFEKTLLVSSNMLARTVYEVRSALEKPVGCKIEVLFPRDKLELKTVEKEYPENKGDSLILNASFAIHKTLDHCLARIQIYCANTVKKVIRQNFRNGLVHSTFIPDITELNIEYSPQILPKLYPVRFLNKGYNFYSPIKIKIDPGNTPLFIASVSPPLDNYNMYNSEGSELLVTFAYAAPGAALEESLQGNISLLMAETLLVNVPYKWTVIKWNFFNLVVRLQDEYTAMNLASSVQDAELTLRSAENEFSERRKMISDGSFVFLSIIEDIYELKVWSPIHQTVTLIIQPTPTNNSINVFLPLLFPLQPVIEDRQLNLQMFYDESKASQLVPAPALRFTPSTIMQDSSLETLLMENIGGSNDSFIYFDGYQYTLNGKLSFSFSMSPLDYGLGCGDGYRKSFALDANARFVNHRCNAFVIKVPYFYIIPNLQSNFVRESPLLIDLRDAEDNLRFCEVDHTSTVKPTSFWRKIVVSCDCAEDERQKCRQKYVSASVCGDSWRMIEEDTVSFQTLAAFILLGANCNANGVLFKAVKDSLECVTSLETKCPLLQKKSFDVNQNTLGATIEENNLHIFFEQISKVKSNFESITKRFFDSFDALERQAVNMASFYFDFFNQFESIFPSSIFKEVESRSWFDQFFAAVSESSEAGIAISPTEFENLMENGSSFELVSLWNTTVSRWSIFDIEPKNGISFSSARRLVATADRLKSLTRQYEASDPFSLLHKNMALLLSRPARETNAEANQMETQCAVAYLATSSPEVNEDKEFLVKLKDFPLTNVHVFLELVEVPKSFMPIQFRIGPLFVDGIKSLDGYSSLSPKSTFEAQWAAKVVENNRLTRSCKYQAVVVLQFIANGKQTVQRLEADPIILVPQSSLTLRYLLVPEVPSKKLGLDDDNATFSAMVDFINTGYSNLWDVKIERSEVLITNTNDSASRPFSIDRIWIGEDNGNLIPQYTIPLIFSGGVVTVKYKFSVTGKPARLRNLGLSPSVANSVVKVENPQIFYVQKIISSIRLLLCAYSNPQTFYFYDTVRSTIHRVLIPSLIEVSEENGTTSGKNYRKQTAKFERLSSESNGTAYFVRLLYPVQIPENYEILRISQVSSGASRQQRLIPQYNIWSSKNDQQSIHFIDENPPYSDTQIAYELVYGMPDDFTSPVFEFLSYKIPIVSENWPSPGSSVARITATSPTNTKIVYDMYSSEPNDNSFRIKPNTGDIILVEDLPNNGSNYCFTVVATDASGKQTKMPVSITTNTPTAETTECTVIENTDELHSLIYFYQYTTPQITETIQMSTAEPNNQTGTSETDFSPGVIETTSSSPLEASIVVTTHSSAASSNKFLTSSNIPEFEEYFTTGTPSEPQTTSEPSSETPSLTVSTNDIFIIEDTKNYTFSSAEMVTTPSSMPESEITSASAATQTEVLAAQSQPEGTVTSVNPSSSSLQSSPLATTTEVESSERDFSVVTSEPITATMTGYSTSREGFISSSTLLPSPELSSKNILTPEYPLSMETSAIMYETSTITYEASVAETATTELATSATVALPTAATHTLTQESNPTATTGWNTESTRPQITFPDKTTTVAPVMLTTIDLPFKTTTDVESIKRQSQMACRLKGTNAIWGIICDLSKTARANG</sequence>
<accession>A0A0N4UZK1</accession>
<dbReference type="PANTHER" id="PTHR24033">
    <property type="entry name" value="EGF-LIKE DOMAIN-CONTAINING PROTEIN"/>
    <property type="match status" value="1"/>
</dbReference>
<dbReference type="WBParaSite" id="EVEC_0000305801-mRNA-1">
    <property type="protein sequence ID" value="EVEC_0000305801-mRNA-1"/>
    <property type="gene ID" value="EVEC_0000305801"/>
</dbReference>
<dbReference type="STRING" id="51028.A0A0N4UZK1"/>
<feature type="region of interest" description="Disordered" evidence="3">
    <location>
        <begin position="1973"/>
        <end position="2014"/>
    </location>
</feature>